<reference evidence="1" key="1">
    <citation type="submission" date="2022-07" db="EMBL/GenBank/DDBJ databases">
        <title>Phylogenomic reconstructions and comparative analyses of Kickxellomycotina fungi.</title>
        <authorList>
            <person name="Reynolds N.K."/>
            <person name="Stajich J.E."/>
            <person name="Barry K."/>
            <person name="Grigoriev I.V."/>
            <person name="Crous P."/>
            <person name="Smith M.E."/>
        </authorList>
    </citation>
    <scope>NUCLEOTIDE SEQUENCE</scope>
    <source>
        <strain evidence="1">NRRL 5244</strain>
    </source>
</reference>
<name>A0ACC1J0B9_9FUNG</name>
<comment type="caution">
    <text evidence="1">The sequence shown here is derived from an EMBL/GenBank/DDBJ whole genome shotgun (WGS) entry which is preliminary data.</text>
</comment>
<gene>
    <name evidence="1" type="ORF">FBU59_006266</name>
</gene>
<keyword evidence="2" id="KW-1185">Reference proteome</keyword>
<dbReference type="EMBL" id="JANBPW010005380">
    <property type="protein sequence ID" value="KAJ1932743.1"/>
    <property type="molecule type" value="Genomic_DNA"/>
</dbReference>
<dbReference type="Proteomes" id="UP001150603">
    <property type="component" value="Unassembled WGS sequence"/>
</dbReference>
<accession>A0ACC1J0B9</accession>
<protein>
    <submittedName>
        <fullName evidence="1">Uncharacterized protein</fullName>
    </submittedName>
</protein>
<evidence type="ECO:0000313" key="1">
    <source>
        <dbReference type="EMBL" id="KAJ1932743.1"/>
    </source>
</evidence>
<organism evidence="1 2">
    <name type="scientific">Linderina macrospora</name>
    <dbReference type="NCBI Taxonomy" id="4868"/>
    <lineage>
        <taxon>Eukaryota</taxon>
        <taxon>Fungi</taxon>
        <taxon>Fungi incertae sedis</taxon>
        <taxon>Zoopagomycota</taxon>
        <taxon>Kickxellomycotina</taxon>
        <taxon>Kickxellomycetes</taxon>
        <taxon>Kickxellales</taxon>
        <taxon>Kickxellaceae</taxon>
        <taxon>Linderina</taxon>
    </lineage>
</organism>
<proteinExistence type="predicted"/>
<sequence length="193" mass="19905">QKETVPPANDDFDAIFGESQADLPAATNGNAAAATATAGFSRAASVPPTSAVITPDVVRSNMSSPFTAATPKSASNAFDVDFSGAFGEMRGSSDKAIAQELESFNSKFPDIGDISQKPSEGKDDLTFDSLFGPGEETAVTGKTAGEPSKAAVTGLQTISEEAADAKKPEAETKPKDDKDFVPPPVVKRTNGMD</sequence>
<feature type="non-terminal residue" evidence="1">
    <location>
        <position position="1"/>
    </location>
</feature>
<evidence type="ECO:0000313" key="2">
    <source>
        <dbReference type="Proteomes" id="UP001150603"/>
    </source>
</evidence>